<dbReference type="Gene3D" id="2.60.120.940">
    <property type="entry name" value="EmbC, C-terminal domain, subdomain 2"/>
    <property type="match status" value="1"/>
</dbReference>
<dbReference type="GO" id="GO:0071766">
    <property type="term" value="P:Actinobacterium-type cell wall biogenesis"/>
    <property type="evidence" value="ECO:0007669"/>
    <property type="project" value="InterPro"/>
</dbReference>
<comment type="subcellular location">
    <subcellularLocation>
        <location evidence="2">Cell membrane</location>
        <topology evidence="2">Multi-pass membrane protein</topology>
    </subcellularLocation>
</comment>
<name>A0A1I4L8M6_9ACTN</name>
<dbReference type="InterPro" id="IPR040920">
    <property type="entry name" value="Arabino_trans_N"/>
</dbReference>
<evidence type="ECO:0000256" key="4">
    <source>
        <dbReference type="ARBA" id="ARBA00022475"/>
    </source>
</evidence>
<feature type="domain" description="Arabinosyltransferase C-terminal" evidence="13">
    <location>
        <begin position="821"/>
        <end position="998"/>
    </location>
</feature>
<dbReference type="InterPro" id="IPR027451">
    <property type="entry name" value="EmbABC_dom1"/>
</dbReference>
<evidence type="ECO:0000259" key="14">
    <source>
        <dbReference type="Pfam" id="PF17689"/>
    </source>
</evidence>
<evidence type="ECO:0000256" key="6">
    <source>
        <dbReference type="ARBA" id="ARBA00022679"/>
    </source>
</evidence>
<evidence type="ECO:0000256" key="5">
    <source>
        <dbReference type="ARBA" id="ARBA00022676"/>
    </source>
</evidence>
<feature type="transmembrane region" description="Helical" evidence="11">
    <location>
        <begin position="249"/>
        <end position="271"/>
    </location>
</feature>
<evidence type="ECO:0000313" key="16">
    <source>
        <dbReference type="Proteomes" id="UP000199152"/>
    </source>
</evidence>
<evidence type="ECO:0000256" key="7">
    <source>
        <dbReference type="ARBA" id="ARBA00022692"/>
    </source>
</evidence>
<evidence type="ECO:0000256" key="8">
    <source>
        <dbReference type="ARBA" id="ARBA00022989"/>
    </source>
</evidence>
<keyword evidence="6 15" id="KW-0808">Transferase</keyword>
<feature type="transmembrane region" description="Helical" evidence="11">
    <location>
        <begin position="690"/>
        <end position="710"/>
    </location>
</feature>
<evidence type="ECO:0000256" key="3">
    <source>
        <dbReference type="ARBA" id="ARBA00008195"/>
    </source>
</evidence>
<organism evidence="15 16">
    <name type="scientific">Geodermatophilus ruber</name>
    <dbReference type="NCBI Taxonomy" id="504800"/>
    <lineage>
        <taxon>Bacteria</taxon>
        <taxon>Bacillati</taxon>
        <taxon>Actinomycetota</taxon>
        <taxon>Actinomycetes</taxon>
        <taxon>Geodermatophilales</taxon>
        <taxon>Geodermatophilaceae</taxon>
        <taxon>Geodermatophilus</taxon>
    </lineage>
</organism>
<feature type="transmembrane region" description="Helical" evidence="11">
    <location>
        <begin position="526"/>
        <end position="543"/>
    </location>
</feature>
<keyword evidence="5" id="KW-0328">Glycosyltransferase</keyword>
<keyword evidence="16" id="KW-1185">Reference proteome</keyword>
<evidence type="ECO:0000259" key="13">
    <source>
        <dbReference type="Pfam" id="PF14896"/>
    </source>
</evidence>
<feature type="transmembrane region" description="Helical" evidence="11">
    <location>
        <begin position="364"/>
        <end position="384"/>
    </location>
</feature>
<feature type="domain" description="Arabinofuranosyltransferase central" evidence="12">
    <location>
        <begin position="206"/>
        <end position="673"/>
    </location>
</feature>
<accession>A0A1I4L8M6</accession>
<comment type="similarity">
    <text evidence="3">Belongs to the emb family.</text>
</comment>
<feature type="transmembrane region" description="Helical" evidence="11">
    <location>
        <begin position="326"/>
        <end position="343"/>
    </location>
</feature>
<feature type="transmembrane region" description="Helical" evidence="11">
    <location>
        <begin position="415"/>
        <end position="441"/>
    </location>
</feature>
<dbReference type="Gene3D" id="2.60.120.610">
    <property type="entry name" value="arabinofuranosyltransferase like domain"/>
    <property type="match status" value="1"/>
</dbReference>
<evidence type="ECO:0000256" key="2">
    <source>
        <dbReference type="ARBA" id="ARBA00004651"/>
    </source>
</evidence>
<dbReference type="EMBL" id="FOSW01000020">
    <property type="protein sequence ID" value="SFL87143.1"/>
    <property type="molecule type" value="Genomic_DNA"/>
</dbReference>
<feature type="transmembrane region" description="Helical" evidence="11">
    <location>
        <begin position="25"/>
        <end position="44"/>
    </location>
</feature>
<feature type="transmembrane region" description="Helical" evidence="11">
    <location>
        <begin position="613"/>
        <end position="633"/>
    </location>
</feature>
<evidence type="ECO:0000256" key="9">
    <source>
        <dbReference type="ARBA" id="ARBA00023136"/>
    </source>
</evidence>
<evidence type="ECO:0000313" key="15">
    <source>
        <dbReference type="EMBL" id="SFL87143.1"/>
    </source>
</evidence>
<dbReference type="GO" id="GO:0005886">
    <property type="term" value="C:plasma membrane"/>
    <property type="evidence" value="ECO:0007669"/>
    <property type="project" value="UniProtKB-SubCell"/>
</dbReference>
<feature type="domain" description="Arabinosyltransferas concanavalin like" evidence="14">
    <location>
        <begin position="52"/>
        <end position="199"/>
    </location>
</feature>
<keyword evidence="4" id="KW-1003">Cell membrane</keyword>
<dbReference type="InParanoid" id="A0A1I4L8M6"/>
<dbReference type="Pfam" id="PF04602">
    <property type="entry name" value="Arabinose_trans"/>
    <property type="match status" value="1"/>
</dbReference>
<dbReference type="InterPro" id="IPR042486">
    <property type="entry name" value="Arabino_trans_C_2"/>
</dbReference>
<dbReference type="GO" id="GO:0071555">
    <property type="term" value="P:cell wall organization"/>
    <property type="evidence" value="ECO:0007669"/>
    <property type="project" value="UniProtKB-KW"/>
</dbReference>
<dbReference type="OrthoDB" id="4668961at2"/>
<evidence type="ECO:0000256" key="1">
    <source>
        <dbReference type="ARBA" id="ARBA00003001"/>
    </source>
</evidence>
<proteinExistence type="inferred from homology"/>
<evidence type="ECO:0000256" key="10">
    <source>
        <dbReference type="ARBA" id="ARBA00023316"/>
    </source>
</evidence>
<dbReference type="AlphaFoldDB" id="A0A1I4L8M6"/>
<gene>
    <name evidence="15" type="ORF">SAMN04488085_12067</name>
</gene>
<feature type="transmembrane region" description="Helical" evidence="11">
    <location>
        <begin position="211"/>
        <end position="228"/>
    </location>
</feature>
<feature type="transmembrane region" description="Helical" evidence="11">
    <location>
        <begin position="555"/>
        <end position="573"/>
    </location>
</feature>
<feature type="transmembrane region" description="Helical" evidence="11">
    <location>
        <begin position="653"/>
        <end position="678"/>
    </location>
</feature>
<keyword evidence="9 11" id="KW-0472">Membrane</keyword>
<dbReference type="Pfam" id="PF14896">
    <property type="entry name" value="Arabino_trans_C"/>
    <property type="match status" value="1"/>
</dbReference>
<dbReference type="InterPro" id="IPR007680">
    <property type="entry name" value="Arabino_trans_central"/>
</dbReference>
<dbReference type="Proteomes" id="UP000199152">
    <property type="component" value="Unassembled WGS sequence"/>
</dbReference>
<dbReference type="FunCoup" id="A0A1I4L8M6">
    <property type="interactions" value="12"/>
</dbReference>
<dbReference type="RefSeq" id="WP_091329738.1">
    <property type="nucleotide sequence ID" value="NZ_FOSW01000020.1"/>
</dbReference>
<keyword evidence="10" id="KW-0961">Cell wall biogenesis/degradation</keyword>
<keyword evidence="7 11" id="KW-0812">Transmembrane</keyword>
<keyword evidence="8 11" id="KW-1133">Transmembrane helix</keyword>
<dbReference type="InterPro" id="IPR032731">
    <property type="entry name" value="Arabino_trans_C"/>
</dbReference>
<dbReference type="GO" id="GO:0052636">
    <property type="term" value="F:arabinosyltransferase activity"/>
    <property type="evidence" value="ECO:0007669"/>
    <property type="project" value="InterPro"/>
</dbReference>
<feature type="transmembrane region" description="Helical" evidence="11">
    <location>
        <begin position="579"/>
        <end position="601"/>
    </location>
</feature>
<protein>
    <submittedName>
        <fullName evidence="15">Arabinosyltransferase C</fullName>
    </submittedName>
</protein>
<sequence>MDLIDAERAGPASGAGVRVPRGRRLLALVLAVVALAGAAVLPLAPVRMSMPTVSWPQDPSRPASTMLQLTNQQPLALDVRFSCTAARAAAQAPGGVLVATLVPGQDVATEEGLLVTVRDGELSVVSRGRTLAAEPVPDGACGYRIRGDPTRLAIERDGTPRGAVAAVRETAVLPDVDVLATGIEQLPSDDDLRVRLGVDDQFDAVPAPAKQVLLAVVLAAAAGALVLLRREDRARPPDPPEPRVRPPRAAAVGSAVVDGVVVATLLLWLFLAPPTDDDGYYAAMARNAAAEGFVGNYYQLLNQSFTPFTWFYRLLGWWDQVGSSPVVLRVPALVVGLGTWLLLRRFVSRPGALPAAVGDSGRGRLAAVVLLGAAFLAWWLPYGMGVRPEAVVGFLALAALSGVAAGLHRQRLLPVALAVGAAALAVVCHPTGFVALAPLLAGLPRLVPLLRAGGTALATVTRTALVLAPAALAAAAAFADGTLNDFLRGQEIFLSVQGQDSWEDEHVRYGFLLSAAPMGNYAKRTAVLLALVALVWFLAAAVAARARAVRLPPPLVLAGSSLALAFLLLWITPSKWTHHFGALAGLGPAFLALFLVAVPWLARSAGAGRLPGAVPVAALGSAVVMCALAFQGPNSWPYTWLPGLPDPFQRPDVLGIPFGSLLTWAVAALAVLAGTALLRRRTGRPRPPSWPWAVPALVLLFLATSVTYLVGSFSLAAARTVDSYSPWADALTDPLAEDCGAARAVRVLDVDAARPLAPEQAGPAPAGGAFVGEGGWFPASPPPASPGEGVATEVWGSLPEPGREDLTGSLQTPWFPLPGTGAGAAPAVLASGRLDAGNELRVEYGVRAGGAEPRVVGAQPLADGVDSPTWRTFVLDPAGAGAPGAQVLRLVAEDRSGGPGGWLAVTGPSVLPEVSLAEYVPDGAPVAVNWQTAFLFPCQRQPVIRHGITEPVEYGVGWRSGPTGSGMDDNVWQDFRGGQFAPVARTSSVTVLATSIAGRPDVVNVQVYRFGLPYPTGGYALEVRRVQRMGWAGPPAG</sequence>
<reference evidence="15 16" key="1">
    <citation type="submission" date="2016-10" db="EMBL/GenBank/DDBJ databases">
        <authorList>
            <person name="de Groot N.N."/>
        </authorList>
    </citation>
    <scope>NUCLEOTIDE SEQUENCE [LARGE SCALE GENOMIC DNA]</scope>
    <source>
        <strain evidence="15 16">DSM 45317</strain>
    </source>
</reference>
<dbReference type="STRING" id="504800.SAMN04488085_12067"/>
<evidence type="ECO:0000259" key="12">
    <source>
        <dbReference type="Pfam" id="PF04602"/>
    </source>
</evidence>
<feature type="transmembrane region" description="Helical" evidence="11">
    <location>
        <begin position="390"/>
        <end position="408"/>
    </location>
</feature>
<comment type="function">
    <text evidence="1">Arabinosyl transferase responsible for the polymerization of arabinose into the arabinan of arabinogalactan.</text>
</comment>
<evidence type="ECO:0000256" key="11">
    <source>
        <dbReference type="SAM" id="Phobius"/>
    </source>
</evidence>
<dbReference type="Pfam" id="PF17689">
    <property type="entry name" value="Arabino_trans_N"/>
    <property type="match status" value="1"/>
</dbReference>